<comment type="caution">
    <text evidence="7">The sequence shown here is derived from an EMBL/GenBank/DDBJ whole genome shotgun (WGS) entry which is preliminary data.</text>
</comment>
<dbReference type="GO" id="GO:0007165">
    <property type="term" value="P:signal transduction"/>
    <property type="evidence" value="ECO:0007669"/>
    <property type="project" value="InterPro"/>
</dbReference>
<dbReference type="AlphaFoldDB" id="A0AAE1ABQ7"/>
<dbReference type="InterPro" id="IPR000198">
    <property type="entry name" value="RhoGAP_dom"/>
</dbReference>
<keyword evidence="8" id="KW-1185">Reference proteome</keyword>
<dbReference type="Pfam" id="PF00620">
    <property type="entry name" value="RhoGAP"/>
    <property type="match status" value="1"/>
</dbReference>
<name>A0AAE1ABQ7_9GAST</name>
<feature type="compositionally biased region" description="Polar residues" evidence="4">
    <location>
        <begin position="731"/>
        <end position="742"/>
    </location>
</feature>
<dbReference type="GO" id="GO:0032956">
    <property type="term" value="P:regulation of actin cytoskeleton organization"/>
    <property type="evidence" value="ECO:0007669"/>
    <property type="project" value="TreeGrafter"/>
</dbReference>
<dbReference type="PANTHER" id="PTHR14130:SF14">
    <property type="entry name" value="RHO GTPASE-ACTIVATING PROTEIN 92B"/>
    <property type="match status" value="1"/>
</dbReference>
<dbReference type="SUPFAM" id="SSF48350">
    <property type="entry name" value="GTPase activation domain, GAP"/>
    <property type="match status" value="1"/>
</dbReference>
<dbReference type="EMBL" id="JAWDGP010002289">
    <property type="protein sequence ID" value="KAK3784296.1"/>
    <property type="molecule type" value="Genomic_DNA"/>
</dbReference>
<dbReference type="InterPro" id="IPR047165">
    <property type="entry name" value="RHG17/44/SH3BP1-like"/>
</dbReference>
<protein>
    <recommendedName>
        <fullName evidence="9">Rho-GAP domain-containing protein</fullName>
    </recommendedName>
</protein>
<feature type="domain" description="Rho-GAP" evidence="5">
    <location>
        <begin position="261"/>
        <end position="447"/>
    </location>
</feature>
<evidence type="ECO:0000313" key="7">
    <source>
        <dbReference type="EMBL" id="KAK3784296.1"/>
    </source>
</evidence>
<feature type="region of interest" description="Disordered" evidence="4">
    <location>
        <begin position="622"/>
        <end position="791"/>
    </location>
</feature>
<keyword evidence="3" id="KW-0175">Coiled coil</keyword>
<feature type="compositionally biased region" description="Low complexity" evidence="4">
    <location>
        <begin position="1026"/>
        <end position="1046"/>
    </location>
</feature>
<dbReference type="GO" id="GO:0005737">
    <property type="term" value="C:cytoplasm"/>
    <property type="evidence" value="ECO:0007669"/>
    <property type="project" value="InterPro"/>
</dbReference>
<dbReference type="GO" id="GO:0035020">
    <property type="term" value="P:regulation of Rac protein signal transduction"/>
    <property type="evidence" value="ECO:0007669"/>
    <property type="project" value="TreeGrafter"/>
</dbReference>
<feature type="coiled-coil region" evidence="3">
    <location>
        <begin position="175"/>
        <end position="206"/>
    </location>
</feature>
<feature type="domain" description="BAR" evidence="6">
    <location>
        <begin position="20"/>
        <end position="255"/>
    </location>
</feature>
<dbReference type="SUPFAM" id="SSF103657">
    <property type="entry name" value="BAR/IMD domain-like"/>
    <property type="match status" value="1"/>
</dbReference>
<sequence length="1222" mass="133681">MFKKENLRRNFLRVKQNIDQNLGRAEKSEVLSEDQQENEKRVDVVKHAFQNIAKKAGVILQTPGIEYDKRLKKLPETGLGHSMLESAQTLGPETLLGSVCQLCGDCQINLAKEQVEYEVKVEQDFVAPIQNVVDNDIPSIIKLRKNLNKSTLDMDSAKSRFNQAVRQSHVPGANMANAAAKADVIREEFEDASQKVENIKDNLSIELCNFAAKESEHSNRLLLLLEAQAEFHRKALEAIEDCIPQMKVAIQNSPAKPCYGMPLEEHLRLMCRDIALVLEACVLTLLEMGMEEEGLFRIAGAAIKLKKLKASFDANAVDMEEFSSDPHTVAGALKQYLRELPEPLLTYALFDEFLQAASLPQDQRLQTLWTVINKLPKANYNNFRYLIKFLSKLAEKSDVNKMKPSNIAIVIGPNLMWTEKSNAPNMLTTGTVSAIIEAIVTHADWFFPGAFDFHSTGYGSSPVKCREPGFALDSKHINLTSPSDNKSFIKSNNDGNWKLKLEGDKGWIKESKSPSREDSNVQVKPFDPRAQSPQKGSELDDSSSDESNPFSSKFEAKSLETTPRSKEQGEAFSTPSNRYSDKYNNSTLAALSGTNTGDYDNVMYTTNPHHITYFDRNFNQKRSQWESPGGKSGGNNMDVGQPGSYSPLAMPPSRPSRASKRHPHYSPSRMEPHLPYSEAKSLEQSYQSPNASQTLDRSAVGSTPNISSLNRSTSDAHLYPELPSHGPYWNRPNQKSNYNSLKRGSDPCLSLPSSSFNSLSNQRPLRLSRSQLGVPPKHVESTRSLSQMPEDETFLRSNVMPDAQFSSKYLPGETPKSKMFLPTVDSTFYTPGKAGNKTDYSTQVRAMWDHQQLPSKQHPVPSPETVTLRDLAMAGNATGGKKIQKSNAGAEVHQNFVQNPGFVAVSPEQKPSRPFGSKGQELDFTNVGYHYEEDQDGTAPQTHVNSSQPHINNTEALHVQVGPSHGVAHFSSPGVSPVAPTNPSSSSVHVPSDSPSVTSPVQRRATRKPAPPPPPERPFNVVVTATSTGKPGSNSSSPGGIVSVSNTSGSGDATNSHAHQNKVAPLASPESSSESHPVLGFPDRERHRMSFHGDRPSVPPPDKPDRPRLPPLLNPPAVAIKGHQRSASTGAVTHQPSGSMENFAVSGVPNAGSLSFPPVIEGGDQTFNQGAGFEFVSSSATSSTSMLPGTSNTLGRHSSLRPRPSPPPPPPPIAKQSEDTKL</sequence>
<evidence type="ECO:0000256" key="1">
    <source>
        <dbReference type="ARBA" id="ARBA00022468"/>
    </source>
</evidence>
<feature type="region of interest" description="Disordered" evidence="4">
    <location>
        <begin position="508"/>
        <end position="583"/>
    </location>
</feature>
<dbReference type="CDD" id="cd07595">
    <property type="entry name" value="BAR_RhoGAP_Rich-like"/>
    <property type="match status" value="1"/>
</dbReference>
<feature type="compositionally biased region" description="Polar residues" evidence="4">
    <location>
        <begin position="1125"/>
        <end position="1140"/>
    </location>
</feature>
<dbReference type="Gene3D" id="1.20.1270.60">
    <property type="entry name" value="Arfaptin homology (AH) domain/BAR domain"/>
    <property type="match status" value="1"/>
</dbReference>
<evidence type="ECO:0000256" key="4">
    <source>
        <dbReference type="SAM" id="MobiDB-lite"/>
    </source>
</evidence>
<feature type="compositionally biased region" description="Low complexity" evidence="4">
    <location>
        <begin position="749"/>
        <end position="761"/>
    </location>
</feature>
<feature type="compositionally biased region" description="Low complexity" evidence="4">
    <location>
        <begin position="1064"/>
        <end position="1075"/>
    </location>
</feature>
<reference evidence="7" key="1">
    <citation type="journal article" date="2023" name="G3 (Bethesda)">
        <title>A reference genome for the long-term kleptoplast-retaining sea slug Elysia crispata morphotype clarki.</title>
        <authorList>
            <person name="Eastman K.E."/>
            <person name="Pendleton A.L."/>
            <person name="Shaikh M.A."/>
            <person name="Suttiyut T."/>
            <person name="Ogas R."/>
            <person name="Tomko P."/>
            <person name="Gavelis G."/>
            <person name="Widhalm J.R."/>
            <person name="Wisecaver J.H."/>
        </authorList>
    </citation>
    <scope>NUCLEOTIDE SEQUENCE</scope>
    <source>
        <strain evidence="7">ECLA1</strain>
    </source>
</reference>
<feature type="compositionally biased region" description="Polar residues" evidence="4">
    <location>
        <begin position="1047"/>
        <end position="1058"/>
    </location>
</feature>
<dbReference type="PANTHER" id="PTHR14130">
    <property type="entry name" value="3BP-1 RELATED RHOGAP"/>
    <property type="match status" value="1"/>
</dbReference>
<dbReference type="Pfam" id="PF03114">
    <property type="entry name" value="BAR"/>
    <property type="match status" value="1"/>
</dbReference>
<dbReference type="Gene3D" id="1.10.555.10">
    <property type="entry name" value="Rho GTPase activation protein"/>
    <property type="match status" value="1"/>
</dbReference>
<proteinExistence type="predicted"/>
<dbReference type="SMART" id="SM00721">
    <property type="entry name" value="BAR"/>
    <property type="match status" value="1"/>
</dbReference>
<feature type="compositionally biased region" description="Polar residues" evidence="4">
    <location>
        <begin position="682"/>
        <end position="715"/>
    </location>
</feature>
<evidence type="ECO:0000259" key="6">
    <source>
        <dbReference type="PROSITE" id="PS51021"/>
    </source>
</evidence>
<dbReference type="GO" id="GO:0005096">
    <property type="term" value="F:GTPase activator activity"/>
    <property type="evidence" value="ECO:0007669"/>
    <property type="project" value="UniProtKB-KW"/>
</dbReference>
<keyword evidence="1" id="KW-0343">GTPase activation</keyword>
<evidence type="ECO:0008006" key="9">
    <source>
        <dbReference type="Google" id="ProtNLM"/>
    </source>
</evidence>
<evidence type="ECO:0000256" key="3">
    <source>
        <dbReference type="SAM" id="Coils"/>
    </source>
</evidence>
<feature type="compositionally biased region" description="Polar residues" evidence="4">
    <location>
        <begin position="1186"/>
        <end position="1195"/>
    </location>
</feature>
<feature type="compositionally biased region" description="Basic and acidic residues" evidence="4">
    <location>
        <begin position="1082"/>
        <end position="1095"/>
    </location>
</feature>
<feature type="compositionally biased region" description="Pro residues" evidence="4">
    <location>
        <begin position="1203"/>
        <end position="1213"/>
    </location>
</feature>
<feature type="region of interest" description="Disordered" evidence="4">
    <location>
        <begin position="1178"/>
        <end position="1222"/>
    </location>
</feature>
<feature type="compositionally biased region" description="Basic and acidic residues" evidence="4">
    <location>
        <begin position="508"/>
        <end position="519"/>
    </location>
</feature>
<gene>
    <name evidence="7" type="ORF">RRG08_037373</name>
</gene>
<feature type="compositionally biased region" description="Polar residues" evidence="4">
    <location>
        <begin position="571"/>
        <end position="583"/>
    </location>
</feature>
<dbReference type="SMART" id="SM00324">
    <property type="entry name" value="RhoGAP"/>
    <property type="match status" value="1"/>
</dbReference>
<dbReference type="PROSITE" id="PS51021">
    <property type="entry name" value="BAR"/>
    <property type="match status" value="1"/>
</dbReference>
<evidence type="ECO:0000256" key="2">
    <source>
        <dbReference type="ARBA" id="ARBA00022553"/>
    </source>
</evidence>
<evidence type="ECO:0000313" key="8">
    <source>
        <dbReference type="Proteomes" id="UP001283361"/>
    </source>
</evidence>
<evidence type="ECO:0000259" key="5">
    <source>
        <dbReference type="PROSITE" id="PS50238"/>
    </source>
</evidence>
<accession>A0AAE1ABQ7</accession>
<organism evidence="7 8">
    <name type="scientific">Elysia crispata</name>
    <name type="common">lettuce slug</name>
    <dbReference type="NCBI Taxonomy" id="231223"/>
    <lineage>
        <taxon>Eukaryota</taxon>
        <taxon>Metazoa</taxon>
        <taxon>Spiralia</taxon>
        <taxon>Lophotrochozoa</taxon>
        <taxon>Mollusca</taxon>
        <taxon>Gastropoda</taxon>
        <taxon>Heterobranchia</taxon>
        <taxon>Euthyneura</taxon>
        <taxon>Panpulmonata</taxon>
        <taxon>Sacoglossa</taxon>
        <taxon>Placobranchoidea</taxon>
        <taxon>Plakobranchidae</taxon>
        <taxon>Elysia</taxon>
    </lineage>
</organism>
<dbReference type="InterPro" id="IPR027267">
    <property type="entry name" value="AH/BAR_dom_sf"/>
</dbReference>
<feature type="compositionally biased region" description="Basic and acidic residues" evidence="4">
    <location>
        <begin position="554"/>
        <end position="569"/>
    </location>
</feature>
<dbReference type="Proteomes" id="UP001283361">
    <property type="component" value="Unassembled WGS sequence"/>
</dbReference>
<dbReference type="FunFam" id="1.10.555.10:FF:000001">
    <property type="entry name" value="Rho GTPase activating protein 44"/>
    <property type="match status" value="1"/>
</dbReference>
<keyword evidence="2" id="KW-0597">Phosphoprotein</keyword>
<feature type="compositionally biased region" description="Low complexity" evidence="4">
    <location>
        <begin position="983"/>
        <end position="1003"/>
    </location>
</feature>
<dbReference type="PROSITE" id="PS50238">
    <property type="entry name" value="RHOGAP"/>
    <property type="match status" value="1"/>
</dbReference>
<feature type="region of interest" description="Disordered" evidence="4">
    <location>
        <begin position="964"/>
        <end position="1144"/>
    </location>
</feature>
<dbReference type="InterPro" id="IPR004148">
    <property type="entry name" value="BAR_dom"/>
</dbReference>
<dbReference type="InterPro" id="IPR008936">
    <property type="entry name" value="Rho_GTPase_activation_prot"/>
</dbReference>